<dbReference type="GeneID" id="54357884"/>
<evidence type="ECO:0000313" key="5">
    <source>
        <dbReference type="Proteomes" id="UP000504637"/>
    </source>
</evidence>
<feature type="compositionally biased region" description="Low complexity" evidence="2">
    <location>
        <begin position="78"/>
        <end position="92"/>
    </location>
</feature>
<feature type="compositionally biased region" description="Polar residues" evidence="2">
    <location>
        <begin position="205"/>
        <end position="214"/>
    </location>
</feature>
<dbReference type="InterPro" id="IPR010619">
    <property type="entry name" value="ThrE-like_N"/>
</dbReference>
<dbReference type="PANTHER" id="PTHR31082">
    <property type="entry name" value="PHEROMONE-REGULATED MEMBRANE PROTEIN 10"/>
    <property type="match status" value="1"/>
</dbReference>
<feature type="region of interest" description="Disordered" evidence="2">
    <location>
        <begin position="1"/>
        <end position="107"/>
    </location>
</feature>
<feature type="compositionally biased region" description="Low complexity" evidence="2">
    <location>
        <begin position="273"/>
        <end position="286"/>
    </location>
</feature>
<feature type="compositionally biased region" description="Acidic residues" evidence="2">
    <location>
        <begin position="56"/>
        <end position="67"/>
    </location>
</feature>
<keyword evidence="5" id="KW-1185">Reference proteome</keyword>
<organism evidence="6">
    <name type="scientific">Dissoconium aciculare CBS 342.82</name>
    <dbReference type="NCBI Taxonomy" id="1314786"/>
    <lineage>
        <taxon>Eukaryota</taxon>
        <taxon>Fungi</taxon>
        <taxon>Dikarya</taxon>
        <taxon>Ascomycota</taxon>
        <taxon>Pezizomycotina</taxon>
        <taxon>Dothideomycetes</taxon>
        <taxon>Dothideomycetidae</taxon>
        <taxon>Mycosphaerellales</taxon>
        <taxon>Dissoconiaceae</taxon>
        <taxon>Dissoconium</taxon>
    </lineage>
</organism>
<dbReference type="Proteomes" id="UP000504637">
    <property type="component" value="Unplaced"/>
</dbReference>
<evidence type="ECO:0000256" key="2">
    <source>
        <dbReference type="SAM" id="MobiDB-lite"/>
    </source>
</evidence>
<feature type="domain" description="Threonine/serine exporter-like N-terminal" evidence="4">
    <location>
        <begin position="415"/>
        <end position="658"/>
    </location>
</feature>
<evidence type="ECO:0000256" key="1">
    <source>
        <dbReference type="ARBA" id="ARBA00034125"/>
    </source>
</evidence>
<sequence>MPSPVIEFADPFASTSTEPRLQRTITDQNNALSPSTVISRRNSVASGIQNPQRSDSDDEPEVADIEEDRQSRSTAIHTSSPARTRESSSSPERPFDATLDDQGDIPELSAHITQQIHQALSRTVESTRPRPAIRSLSVTLTIEPNVDEENSGDTSYRSLIADRVRETAEKVERREREERAWVHSGSRSGSPQRASRPEPVRRTTYRVTEITQGDENAVPPSAGRDPAPAPEQQRRQSSSGPTVPDDVDDYSEPPKNYRSGILAALLKLHGQQNGNSSTNNTSGSSSRPFGRLRVTQNFSVDTNSAEHGWHSPPHSPTAAETTTPLGNHWYSHGRTRRFSVASASSTLIGSREPSSAGLIDDGRKDRKGKKSGINKRSLSANAALAALNRRLSTRLRTDEEVRITKHIAQTIQRQRYLLRLCKALMLYGAPTHRLEEYMMMTAGVLEIDAQFLYIPGAMIISFDDTDTHTAEVKLVKVTQGLDLGKLRDVHEIYKEVVHDHVGVEDATLRLKEITSRGVKHSIWFRILFYGIATMCVGPFGFGMRLIDLPIAFILGCILGILQLIVAPRSPLYANVFEVVAAMITSFLARAFGSINGGNLFCFSALAQSSIALILPGYVVLCASLELQSRSIVAGSVRMVYAIIYSLFLGFGITMGTAFYGIIDENATSATKCHHPLPNYWFFFFVPCFAFCSSIINQAKWRQIPVMVFLAFAGYLTSFFSSKRFAGSPQISSTLGAFVIGVLANVYSRMGHRVENWVLDVFEDRVLPWWQGMRKLVFERSSTRDTPSAMEQGAAATTTTNTPVTRVRKIGYSLAAAAMLPAIFVQVPGGLSVNGSLVSGIASANQITGHGYISPNVINGTSFGSPQGGLNAVIFNVAASVIQIAIGITVGLFLSAVVVYPFGKKRSGLFAF</sequence>
<feature type="compositionally biased region" description="Polar residues" evidence="2">
    <location>
        <begin position="13"/>
        <end position="53"/>
    </location>
</feature>
<feature type="transmembrane region" description="Helical" evidence="3">
    <location>
        <begin position="703"/>
        <end position="720"/>
    </location>
</feature>
<accession>A0A6J3M0U9</accession>
<dbReference type="GO" id="GO:0022857">
    <property type="term" value="F:transmembrane transporter activity"/>
    <property type="evidence" value="ECO:0007669"/>
    <property type="project" value="InterPro"/>
</dbReference>
<evidence type="ECO:0000313" key="6">
    <source>
        <dbReference type="RefSeq" id="XP_033458165.1"/>
    </source>
</evidence>
<dbReference type="Pfam" id="PF06738">
    <property type="entry name" value="ThrE"/>
    <property type="match status" value="1"/>
</dbReference>
<keyword evidence="3" id="KW-1133">Transmembrane helix</keyword>
<feature type="region of interest" description="Disordered" evidence="2">
    <location>
        <begin position="166"/>
        <end position="256"/>
    </location>
</feature>
<feature type="transmembrane region" description="Helical" evidence="3">
    <location>
        <begin position="726"/>
        <end position="746"/>
    </location>
</feature>
<gene>
    <name evidence="6" type="ORF">K489DRAFT_266779</name>
</gene>
<dbReference type="InterPro" id="IPR051361">
    <property type="entry name" value="ThrE/Ser_Exporter"/>
</dbReference>
<reference evidence="6" key="3">
    <citation type="submission" date="2025-08" db="UniProtKB">
        <authorList>
            <consortium name="RefSeq"/>
        </authorList>
    </citation>
    <scope>IDENTIFICATION</scope>
    <source>
        <strain evidence="6">CBS 342.82</strain>
    </source>
</reference>
<dbReference type="PANTHER" id="PTHR31082:SF4">
    <property type="entry name" value="PHEROMONE-REGULATED MEMBRANE PROTEIN 10"/>
    <property type="match status" value="1"/>
</dbReference>
<feature type="transmembrane region" description="Helical" evidence="3">
    <location>
        <begin position="809"/>
        <end position="826"/>
    </location>
</feature>
<feature type="transmembrane region" description="Helical" evidence="3">
    <location>
        <begin position="522"/>
        <end position="542"/>
    </location>
</feature>
<reference evidence="6" key="1">
    <citation type="submission" date="2020-01" db="EMBL/GenBank/DDBJ databases">
        <authorList>
            <consortium name="DOE Joint Genome Institute"/>
            <person name="Haridas S."/>
            <person name="Albert R."/>
            <person name="Binder M."/>
            <person name="Bloem J."/>
            <person name="Labutti K."/>
            <person name="Salamov A."/>
            <person name="Andreopoulos B."/>
            <person name="Baker S.E."/>
            <person name="Barry K."/>
            <person name="Bills G."/>
            <person name="Bluhm B.H."/>
            <person name="Cannon C."/>
            <person name="Castanera R."/>
            <person name="Culley D.E."/>
            <person name="Daum C."/>
            <person name="Ezra D."/>
            <person name="Gonzalez J.B."/>
            <person name="Henrissat B."/>
            <person name="Kuo A."/>
            <person name="Liang C."/>
            <person name="Lipzen A."/>
            <person name="Lutzoni F."/>
            <person name="Magnuson J."/>
            <person name="Mondo S."/>
            <person name="Nolan M."/>
            <person name="Ohm R."/>
            <person name="Pangilinan J."/>
            <person name="Park H.-J."/>
            <person name="Ramirez L."/>
            <person name="Alfaro M."/>
            <person name="Sun H."/>
            <person name="Tritt A."/>
            <person name="Yoshinaga Y."/>
            <person name="Zwiers L.-H."/>
            <person name="Turgeon B.G."/>
            <person name="Goodwin S.B."/>
            <person name="Spatafora J.W."/>
            <person name="Crous P.W."/>
            <person name="Grigoriev I.V."/>
        </authorList>
    </citation>
    <scope>NUCLEOTIDE SEQUENCE</scope>
    <source>
        <strain evidence="6">CBS 342.82</strain>
    </source>
</reference>
<feature type="transmembrane region" description="Helical" evidence="3">
    <location>
        <begin position="548"/>
        <end position="565"/>
    </location>
</feature>
<evidence type="ECO:0000256" key="3">
    <source>
        <dbReference type="SAM" id="Phobius"/>
    </source>
</evidence>
<proteinExistence type="inferred from homology"/>
<feature type="transmembrane region" description="Helical" evidence="3">
    <location>
        <begin position="638"/>
        <end position="659"/>
    </location>
</feature>
<feature type="transmembrane region" description="Helical" evidence="3">
    <location>
        <begin position="679"/>
        <end position="696"/>
    </location>
</feature>
<feature type="region of interest" description="Disordered" evidence="2">
    <location>
        <begin position="303"/>
        <end position="330"/>
    </location>
</feature>
<dbReference type="OrthoDB" id="413008at2759"/>
<evidence type="ECO:0000259" key="4">
    <source>
        <dbReference type="Pfam" id="PF06738"/>
    </source>
</evidence>
<feature type="transmembrane region" description="Helical" evidence="3">
    <location>
        <begin position="872"/>
        <end position="899"/>
    </location>
</feature>
<name>A0A6J3M0U9_9PEZI</name>
<feature type="region of interest" description="Disordered" evidence="2">
    <location>
        <begin position="342"/>
        <end position="375"/>
    </location>
</feature>
<dbReference type="RefSeq" id="XP_033458165.1">
    <property type="nucleotide sequence ID" value="XM_033600084.1"/>
</dbReference>
<keyword evidence="3" id="KW-0472">Membrane</keyword>
<keyword evidence="3" id="KW-0812">Transmembrane</keyword>
<dbReference type="AlphaFoldDB" id="A0A6J3M0U9"/>
<feature type="region of interest" description="Disordered" evidence="2">
    <location>
        <begin position="271"/>
        <end position="290"/>
    </location>
</feature>
<feature type="transmembrane region" description="Helical" evidence="3">
    <location>
        <begin position="604"/>
        <end position="626"/>
    </location>
</feature>
<reference evidence="6" key="2">
    <citation type="submission" date="2020-04" db="EMBL/GenBank/DDBJ databases">
        <authorList>
            <consortium name="NCBI Genome Project"/>
        </authorList>
    </citation>
    <scope>NUCLEOTIDE SEQUENCE</scope>
    <source>
        <strain evidence="6">CBS 342.82</strain>
    </source>
</reference>
<feature type="compositionally biased region" description="Basic and acidic residues" evidence="2">
    <location>
        <begin position="166"/>
        <end position="181"/>
    </location>
</feature>
<protein>
    <submittedName>
        <fullName evidence="6">DUF1212-domain-containing protein</fullName>
    </submittedName>
</protein>
<feature type="transmembrane region" description="Helical" evidence="3">
    <location>
        <begin position="572"/>
        <end position="592"/>
    </location>
</feature>
<comment type="similarity">
    <text evidence="1">Belongs to the ThrE exporter (TC 2.A.79) family.</text>
</comment>